<dbReference type="RefSeq" id="WP_209379356.1">
    <property type="nucleotide sequence ID" value="NZ_JAGIZB010000008.1"/>
</dbReference>
<evidence type="ECO:0000256" key="1">
    <source>
        <dbReference type="SAM" id="Coils"/>
    </source>
</evidence>
<dbReference type="Proteomes" id="UP000681594">
    <property type="component" value="Unassembled WGS sequence"/>
</dbReference>
<keyword evidence="3" id="KW-1185">Reference proteome</keyword>
<evidence type="ECO:0000313" key="3">
    <source>
        <dbReference type="Proteomes" id="UP000681594"/>
    </source>
</evidence>
<accession>A0ABS4AE02</accession>
<protein>
    <submittedName>
        <fullName evidence="2">Uncharacterized protein</fullName>
    </submittedName>
</protein>
<gene>
    <name evidence="2" type="ORF">J8J14_09965</name>
</gene>
<proteinExistence type="predicted"/>
<organism evidence="2 3">
    <name type="scientific">Pararoseomonas baculiformis</name>
    <dbReference type="NCBI Taxonomy" id="2820812"/>
    <lineage>
        <taxon>Bacteria</taxon>
        <taxon>Pseudomonadati</taxon>
        <taxon>Pseudomonadota</taxon>
        <taxon>Alphaproteobacteria</taxon>
        <taxon>Acetobacterales</taxon>
        <taxon>Acetobacteraceae</taxon>
        <taxon>Pararoseomonas</taxon>
    </lineage>
</organism>
<name>A0ABS4AE02_9PROT</name>
<evidence type="ECO:0000313" key="2">
    <source>
        <dbReference type="EMBL" id="MBP0445106.1"/>
    </source>
</evidence>
<keyword evidence="1" id="KW-0175">Coiled coil</keyword>
<feature type="coiled-coil region" evidence="1">
    <location>
        <begin position="24"/>
        <end position="72"/>
    </location>
</feature>
<reference evidence="2 3" key="1">
    <citation type="submission" date="2021-03" db="EMBL/GenBank/DDBJ databases">
        <authorList>
            <person name="So Y."/>
        </authorList>
    </citation>
    <scope>NUCLEOTIDE SEQUENCE [LARGE SCALE GENOMIC DNA]</scope>
    <source>
        <strain evidence="2 3">SSH11</strain>
    </source>
</reference>
<comment type="caution">
    <text evidence="2">The sequence shown here is derived from an EMBL/GenBank/DDBJ whole genome shotgun (WGS) entry which is preliminary data.</text>
</comment>
<dbReference type="EMBL" id="JAGIZB010000008">
    <property type="protein sequence ID" value="MBP0445106.1"/>
    <property type="molecule type" value="Genomic_DNA"/>
</dbReference>
<sequence>MPQLQAAAIPSPMRAAGSLELLPLDRLDEAVLGAAERMRQLQAALGEQARRAEALEQQALDLERQLAVAEARLAVEMMHSAGLTAQASHMLALGIESDVLSPSELAQYGNDTSPKSRLTEVYEAAFDAKGAELGIDEPARFREA</sequence>